<feature type="compositionally biased region" description="Basic and acidic residues" evidence="5">
    <location>
        <begin position="369"/>
        <end position="383"/>
    </location>
</feature>
<dbReference type="GO" id="GO:0046872">
    <property type="term" value="F:metal ion binding"/>
    <property type="evidence" value="ECO:0007669"/>
    <property type="project" value="UniProtKB-KW"/>
</dbReference>
<dbReference type="PANTHER" id="PTHR12549">
    <property type="entry name" value="JMJC DOMAIN-CONTAINING HISTONE DEMETHYLATION PROTEIN"/>
    <property type="match status" value="1"/>
</dbReference>
<reference evidence="7" key="1">
    <citation type="journal article" date="2016" name="Nat. Genet.">
        <title>A high-quality carrot genome assembly provides new insights into carotenoid accumulation and asterid genome evolution.</title>
        <authorList>
            <person name="Iorizzo M."/>
            <person name="Ellison S."/>
            <person name="Senalik D."/>
            <person name="Zeng P."/>
            <person name="Satapoomin P."/>
            <person name="Huang J."/>
            <person name="Bowman M."/>
            <person name="Iovene M."/>
            <person name="Sanseverino W."/>
            <person name="Cavagnaro P."/>
            <person name="Yildiz M."/>
            <person name="Macko-Podgorni A."/>
            <person name="Moranska E."/>
            <person name="Grzebelus E."/>
            <person name="Grzebelus D."/>
            <person name="Ashrafi H."/>
            <person name="Zheng Z."/>
            <person name="Cheng S."/>
            <person name="Spooner D."/>
            <person name="Van Deynze A."/>
            <person name="Simon P."/>
        </authorList>
    </citation>
    <scope>NUCLEOTIDE SEQUENCE</scope>
    <source>
        <tissue evidence="7">Leaf</tissue>
    </source>
</reference>
<feature type="compositionally biased region" description="Basic and acidic residues" evidence="5">
    <location>
        <begin position="139"/>
        <end position="180"/>
    </location>
</feature>
<reference evidence="7" key="2">
    <citation type="submission" date="2022-03" db="EMBL/GenBank/DDBJ databases">
        <title>Draft title - Genomic analysis of global carrot germplasm unveils the trajectory of domestication and the origin of high carotenoid orange carrot.</title>
        <authorList>
            <person name="Iorizzo M."/>
            <person name="Ellison S."/>
            <person name="Senalik D."/>
            <person name="Macko-Podgorni A."/>
            <person name="Grzebelus D."/>
            <person name="Bostan H."/>
            <person name="Rolling W."/>
            <person name="Curaba J."/>
            <person name="Simon P."/>
        </authorList>
    </citation>
    <scope>NUCLEOTIDE SEQUENCE</scope>
    <source>
        <tissue evidence="7">Leaf</tissue>
    </source>
</reference>
<feature type="domain" description="JmjC" evidence="6">
    <location>
        <begin position="917"/>
        <end position="1210"/>
    </location>
</feature>
<feature type="region of interest" description="Disordered" evidence="5">
    <location>
        <begin position="1243"/>
        <end position="1275"/>
    </location>
</feature>
<dbReference type="AlphaFoldDB" id="A0AAF0WXN6"/>
<comment type="subcellular location">
    <subcellularLocation>
        <location evidence="1">Nucleus</location>
    </subcellularLocation>
</comment>
<evidence type="ECO:0000313" key="7">
    <source>
        <dbReference type="EMBL" id="WOG97534.1"/>
    </source>
</evidence>
<evidence type="ECO:0000313" key="8">
    <source>
        <dbReference type="Proteomes" id="UP000077755"/>
    </source>
</evidence>
<dbReference type="PROSITE" id="PS51184">
    <property type="entry name" value="JMJC"/>
    <property type="match status" value="1"/>
</dbReference>
<evidence type="ECO:0000256" key="1">
    <source>
        <dbReference type="ARBA" id="ARBA00004123"/>
    </source>
</evidence>
<dbReference type="GO" id="GO:0032454">
    <property type="term" value="F:histone H3K9 demethylase activity"/>
    <property type="evidence" value="ECO:0007669"/>
    <property type="project" value="InterPro"/>
</dbReference>
<dbReference type="KEGG" id="dcr:108218680"/>
<feature type="region of interest" description="Disordered" evidence="5">
    <location>
        <begin position="29"/>
        <end position="78"/>
    </location>
</feature>
<dbReference type="Proteomes" id="UP000077755">
    <property type="component" value="Chromosome 4"/>
</dbReference>
<dbReference type="GO" id="GO:0000118">
    <property type="term" value="C:histone deacetylase complex"/>
    <property type="evidence" value="ECO:0007669"/>
    <property type="project" value="TreeGrafter"/>
</dbReference>
<feature type="compositionally biased region" description="Basic and acidic residues" evidence="5">
    <location>
        <begin position="425"/>
        <end position="443"/>
    </location>
</feature>
<keyword evidence="4" id="KW-0539">Nucleus</keyword>
<dbReference type="GO" id="GO:0000785">
    <property type="term" value="C:chromatin"/>
    <property type="evidence" value="ECO:0007669"/>
    <property type="project" value="TreeGrafter"/>
</dbReference>
<gene>
    <name evidence="7" type="ORF">DCAR_0416875</name>
</gene>
<keyword evidence="8" id="KW-1185">Reference proteome</keyword>
<dbReference type="PANTHER" id="PTHR12549:SF11">
    <property type="entry name" value="LYSINE-SPECIFIC DEMETHYLASE JMJ25"/>
    <property type="match status" value="1"/>
</dbReference>
<dbReference type="Gene3D" id="2.60.120.650">
    <property type="entry name" value="Cupin"/>
    <property type="match status" value="1"/>
</dbReference>
<dbReference type="GO" id="GO:0006357">
    <property type="term" value="P:regulation of transcription by RNA polymerase II"/>
    <property type="evidence" value="ECO:0007669"/>
    <property type="project" value="TreeGrafter"/>
</dbReference>
<organism evidence="7 8">
    <name type="scientific">Daucus carota subsp. sativus</name>
    <name type="common">Carrot</name>
    <dbReference type="NCBI Taxonomy" id="79200"/>
    <lineage>
        <taxon>Eukaryota</taxon>
        <taxon>Viridiplantae</taxon>
        <taxon>Streptophyta</taxon>
        <taxon>Embryophyta</taxon>
        <taxon>Tracheophyta</taxon>
        <taxon>Spermatophyta</taxon>
        <taxon>Magnoliopsida</taxon>
        <taxon>eudicotyledons</taxon>
        <taxon>Gunneridae</taxon>
        <taxon>Pentapetalae</taxon>
        <taxon>asterids</taxon>
        <taxon>campanulids</taxon>
        <taxon>Apiales</taxon>
        <taxon>Apiaceae</taxon>
        <taxon>Apioideae</taxon>
        <taxon>Scandiceae</taxon>
        <taxon>Daucinae</taxon>
        <taxon>Daucus</taxon>
        <taxon>Daucus sect. Daucus</taxon>
    </lineage>
</organism>
<comment type="similarity">
    <text evidence="2">Belongs to the JARID1 histone demethylase family.</text>
</comment>
<name>A0AAF0WXN6_DAUCS</name>
<dbReference type="EMBL" id="CP093346">
    <property type="protein sequence ID" value="WOG97534.1"/>
    <property type="molecule type" value="Genomic_DNA"/>
</dbReference>
<protein>
    <recommendedName>
        <fullName evidence="6">JmjC domain-containing protein</fullName>
    </recommendedName>
</protein>
<evidence type="ECO:0000256" key="5">
    <source>
        <dbReference type="SAM" id="MobiDB-lite"/>
    </source>
</evidence>
<dbReference type="GO" id="GO:0003712">
    <property type="term" value="F:transcription coregulator activity"/>
    <property type="evidence" value="ECO:0007669"/>
    <property type="project" value="TreeGrafter"/>
</dbReference>
<proteinExistence type="inferred from homology"/>
<dbReference type="Pfam" id="PF02373">
    <property type="entry name" value="JmjC"/>
    <property type="match status" value="1"/>
</dbReference>
<feature type="region of interest" description="Disordered" evidence="5">
    <location>
        <begin position="409"/>
        <end position="480"/>
    </location>
</feature>
<evidence type="ECO:0000259" key="6">
    <source>
        <dbReference type="PROSITE" id="PS51184"/>
    </source>
</evidence>
<evidence type="ECO:0000256" key="2">
    <source>
        <dbReference type="ARBA" id="ARBA00006801"/>
    </source>
</evidence>
<dbReference type="SMART" id="SM00558">
    <property type="entry name" value="JmjC"/>
    <property type="match status" value="1"/>
</dbReference>
<feature type="region of interest" description="Disordered" evidence="5">
    <location>
        <begin position="128"/>
        <end position="256"/>
    </location>
</feature>
<dbReference type="SUPFAM" id="SSF51197">
    <property type="entry name" value="Clavaminate synthase-like"/>
    <property type="match status" value="1"/>
</dbReference>
<feature type="region of interest" description="Disordered" evidence="5">
    <location>
        <begin position="356"/>
        <end position="390"/>
    </location>
</feature>
<dbReference type="InterPro" id="IPR003347">
    <property type="entry name" value="JmjC_dom"/>
</dbReference>
<feature type="compositionally biased region" description="Basic and acidic residues" evidence="5">
    <location>
        <begin position="235"/>
        <end position="249"/>
    </location>
</feature>
<evidence type="ECO:0000256" key="4">
    <source>
        <dbReference type="ARBA" id="ARBA00023242"/>
    </source>
</evidence>
<dbReference type="InterPro" id="IPR045109">
    <property type="entry name" value="LSDs-like"/>
</dbReference>
<sequence length="1275" mass="144472">MGIKEGGGVWEKGGDLMEGEEVVVENCEGKGGRIEGDGGGEGGELSKKFKGVRGGRGRPREENKGCGENGDQDCELGEKGEVEREFWDLGEKGESFVKENDKGVVDLDEKGERIDCVEKNVDLVDDKCEQVGNGSDEMSAERLDKDGMLSSDDQRVGTEDKGLTKRDVEKKKVNLEESGTKRTLRQRKVVHKDPYTEFLDDYIQGVDEGGSGRKRKRSSKKKDDKDINGVMSDGGLKEYADDKDGKSSEILKGMKGKRWGAKKVNKGLGEIGSQDVDMNEKEEETGEVVREIGDWTQKGVSFVQGNETGDPAIHGQGEEFNPIRKNADWNCVKVDEISNGSDKSEKDRIDSCADQTIEKGQEMMGLTKRSVEEKKMNSEESVPRRNLRQRKVVIKDQYDECVEKYFQEEDEAKSQKRRRKSSMKTNDEENCKMTRGPEKKESDGGNDESASSEGDATSTACKGADALKKPKGGRKMDENGKPLSNMCHQCQRNDKGRTVKCENCIWKRYCVPCMTTWYPKMTEYDFAKMCPVCQVNCNCKRCLRLEVLKKDKEKFDLKFTEEEKIEYSKYIIPMLLPFLKQFNEEQMKEKAIEAKIQGLSLSDLKVQKANCTLGERIYCDYCKTSIADFHRSCTSCAYDLCLTCCREFRDGCLKVSNEELDFQFVDPGSKYMHGEGESKPTMRTPDETNREDFLKWKSHEDGNIPCPHKTLGGCGEGILELKCLLEDLVSTLLVEAEKLSEKYRLVPATTGERCPCFNSASEIGTEKSKLLKAASRKDSSDNYLYSPTAVELESKDLSHFQYHWLKGEPVIVNNVLELTCGLSWEPMVMWRAFRQIKNLNHSQLLDVVAINCLDWCEVDVNAHHFFKGYREGQLDDAGWPLILKLKDWPPSSSFDEHLPRHGAEFLSSLPFKEYTNSRSGYLNLAVKLPEKSLKPDMGPKTYIAYGIAEELGRGDSVTKLHCDMSDAVNVLTHVQEVQFTSAQQVMIEEIKQKHISQDKRELFGEEQIAVDMEKQEEELNEMTGAPNGTIQSSEVKLGQGSTDITNVRMKRNAAINRTLVSQDVRDKKSELNEYSGNSSVGILDNNIEGIEHPEGGALWDIFRREDSSKLEEYLRKYFKEFRHVYCLPLDQVIHPIHDQTFYLTMEHKRRLKQEYDVEPWTFVQKQGDAVFIPAGCPHQVRNLKSCIKVALDFVSPENVHECIRLSEEFRTLPPNHRAKEDKLEVKKISFYAMQAAVKDLNMLEEEGTGKPDDANASEILAPKGKKEKAEKKIRL</sequence>
<feature type="compositionally biased region" description="Polar residues" evidence="5">
    <location>
        <begin position="448"/>
        <end position="460"/>
    </location>
</feature>
<evidence type="ECO:0000256" key="3">
    <source>
        <dbReference type="ARBA" id="ARBA00022723"/>
    </source>
</evidence>
<feature type="compositionally biased region" description="Basic residues" evidence="5">
    <location>
        <begin position="48"/>
        <end position="57"/>
    </location>
</feature>
<dbReference type="GO" id="GO:0031490">
    <property type="term" value="F:chromatin DNA binding"/>
    <property type="evidence" value="ECO:0007669"/>
    <property type="project" value="TreeGrafter"/>
</dbReference>
<keyword evidence="3" id="KW-0479">Metal-binding</keyword>
<accession>A0AAF0WXN6</accession>